<dbReference type="EMBL" id="JAGJCB010000009">
    <property type="protein sequence ID" value="MBP0904290.1"/>
    <property type="molecule type" value="Genomic_DNA"/>
</dbReference>
<dbReference type="InterPro" id="IPR029052">
    <property type="entry name" value="Metallo-depent_PP-like"/>
</dbReference>
<evidence type="ECO:0000313" key="5">
    <source>
        <dbReference type="EMBL" id="MBP0904290.1"/>
    </source>
</evidence>
<dbReference type="Proteomes" id="UP000670776">
    <property type="component" value="Unassembled WGS sequence"/>
</dbReference>
<keyword evidence="6" id="KW-1185">Reference proteome</keyword>
<dbReference type="SUPFAM" id="SSF56300">
    <property type="entry name" value="Metallo-dependent phosphatases"/>
    <property type="match status" value="1"/>
</dbReference>
<evidence type="ECO:0000256" key="2">
    <source>
        <dbReference type="ARBA" id="ARBA00022801"/>
    </source>
</evidence>
<proteinExistence type="predicted"/>
<feature type="signal peptide" evidence="3">
    <location>
        <begin position="1"/>
        <end position="20"/>
    </location>
</feature>
<comment type="caution">
    <text evidence="5">The sequence shown here is derived from an EMBL/GenBank/DDBJ whole genome shotgun (WGS) entry which is preliminary data.</text>
</comment>
<dbReference type="Pfam" id="PF00149">
    <property type="entry name" value="Metallophos"/>
    <property type="match status" value="1"/>
</dbReference>
<keyword evidence="1 3" id="KW-0732">Signal</keyword>
<feature type="chain" id="PRO_5046778157" evidence="3">
    <location>
        <begin position="21"/>
        <end position="1238"/>
    </location>
</feature>
<name>A0ABS4BUN5_9FLAO</name>
<sequence>MTFKLSIIFVFISLFFEACATYKPQYSDQDILKIFPENKTIEHSFYFIGDAGNSPLYTESEALQYFKSEINNASKQSTVVFLGDNIYPKGLPKKEDEGRDFAEHQLNIQTAAVKNFKGETIFIPGNHDWFSDGLKGLKRQQDFVEDKLGKNTFLPKKGCPIDRVEISDDIVLIVVDSEWYLTNWDNHPTMNDDCDIKTRDKFLEELEGEIKRARGKTTLIAIHHPMFSNGSHGGQYSLASHMLPFPVLGTLKNVIRKTGGLLTVDIQNKRYKEFRKRIITMSQENDKVIFVSGHDHNLQYIVQDNLPQIISGSGSKLSPTRNVGGGKFSYASPGFARLDVFEDGSSYVRFYSTTDKKSIFGTAVLTEDEMYNVSNQYHAPFSKEIIANIYSEKETNKGKLYKLFLGERFRKYYSTKIKAPTVNLDTLFGGVIPIRMGGGHQSKSLRLVDQKGREYVMRALRKSAVQYLQAVAFKDQYAEGQFNDTYTEGLLMDIFTGAYPYTPFTIGTLSDAIGVYHTNTTLYYVPKQKALGNFNNEFGDELYMIEERTDSGHGNKASFGFSNELISTNDLLNKLTEDEDFVLDEPAYIRARLFDMLIGDWDRHEDQWRWAEFKGNGKTLYRPVPRDRDQAFSSMADGILLSFATKAVPALRLMQSYDEELRSPKWFNLEPYPLDMALINQSDSSIWNQEVDYIIKNLTNEVIDKAFLNIPNEVNDETIALIKENLKGRLKNLRKISETYYNHINKYAVIKGTNKDDWFEIERLPNGETKVMVFRIKDGEKVNVFHERVYNSKDTKEIWIYGLDDDDVFKISGEGDKPIKIRLIGGQNKDTYNIENGNKIKIYDYKSKNNEFVNLKGDIKLTDDYETNVYDYKKLKNSSNQFLPTIGANPDDGFKIGVSNTYKTYGFERNPFTSQHIFKGAYYFATQGLELGYMGEFANVVGKMNLSVDINFTSPNYAMNFFGYGNETSNPEADDKDGLDVGMDYNRVKISLFKVSPALVWRGQMGASFKVGISYETNEVEDTQGRFINLFIGDNVDVNNSFVGGEVMYSYENYDNKAFPTLGMTTSLKVGYKLNVDNSNNFMYIIPQLGFDYKLVPNGQLVLASNLLGHINFGDGYEFYQAANIGANNGLRGYRNERFIGKNAFVQSTDVRVNLRKVSTRLFPLDVGVYGGFDYGRVWLDDDNSRVWNTSVGGGIFANIANMMTFNLSSFHGDDGLRLAFKMGFGFLFFFDKYKKSI</sequence>
<accession>A0ABS4BUN5</accession>
<feature type="domain" description="Calcineurin-like phosphoesterase" evidence="4">
    <location>
        <begin position="45"/>
        <end position="239"/>
    </location>
</feature>
<dbReference type="RefSeq" id="WP_209655184.1">
    <property type="nucleotide sequence ID" value="NZ_JAGJCB010000009.1"/>
</dbReference>
<dbReference type="InterPro" id="IPR004843">
    <property type="entry name" value="Calcineurin-like_PHP"/>
</dbReference>
<gene>
    <name evidence="5" type="ORF">J8H85_10655</name>
</gene>
<dbReference type="PANTHER" id="PTHR10161:SF14">
    <property type="entry name" value="TARTRATE-RESISTANT ACID PHOSPHATASE TYPE 5"/>
    <property type="match status" value="1"/>
</dbReference>
<organism evidence="5 6">
    <name type="scientific">Mariniflexile gromovii</name>
    <dbReference type="NCBI Taxonomy" id="362523"/>
    <lineage>
        <taxon>Bacteria</taxon>
        <taxon>Pseudomonadati</taxon>
        <taxon>Bacteroidota</taxon>
        <taxon>Flavobacteriia</taxon>
        <taxon>Flavobacteriales</taxon>
        <taxon>Flavobacteriaceae</taxon>
        <taxon>Mariniflexile</taxon>
    </lineage>
</organism>
<dbReference type="Gene3D" id="3.60.21.10">
    <property type="match status" value="1"/>
</dbReference>
<keyword evidence="2" id="KW-0378">Hydrolase</keyword>
<dbReference type="PANTHER" id="PTHR10161">
    <property type="entry name" value="TARTRATE-RESISTANT ACID PHOSPHATASE TYPE 5"/>
    <property type="match status" value="1"/>
</dbReference>
<evidence type="ECO:0000313" key="6">
    <source>
        <dbReference type="Proteomes" id="UP000670776"/>
    </source>
</evidence>
<protein>
    <submittedName>
        <fullName evidence="5">Metallophosphoesterase</fullName>
    </submittedName>
</protein>
<reference evidence="5 6" key="1">
    <citation type="submission" date="2021-04" db="EMBL/GenBank/DDBJ databases">
        <title>Mariniflexile gromovii gen. nov., sp. nov., a gliding bacterium isolated from the sea urchin Strongylocentrotus intermedius.</title>
        <authorList>
            <person name="Ko S."/>
            <person name="Le V."/>
            <person name="Ahn C.-Y."/>
            <person name="Oh H.-M."/>
        </authorList>
    </citation>
    <scope>NUCLEOTIDE SEQUENCE [LARGE SCALE GENOMIC DNA]</scope>
    <source>
        <strain evidence="5 6">KCTC 12570</strain>
    </source>
</reference>
<dbReference type="InterPro" id="IPR051558">
    <property type="entry name" value="Metallophosphoesterase_PAP"/>
</dbReference>
<evidence type="ECO:0000259" key="4">
    <source>
        <dbReference type="Pfam" id="PF00149"/>
    </source>
</evidence>
<evidence type="ECO:0000256" key="1">
    <source>
        <dbReference type="ARBA" id="ARBA00022729"/>
    </source>
</evidence>
<evidence type="ECO:0000256" key="3">
    <source>
        <dbReference type="SAM" id="SignalP"/>
    </source>
</evidence>